<dbReference type="RefSeq" id="WP_136516493.1">
    <property type="nucleotide sequence ID" value="NZ_JBHSKV010000008.1"/>
</dbReference>
<proteinExistence type="predicted"/>
<evidence type="ECO:0000313" key="3">
    <source>
        <dbReference type="Proteomes" id="UP001596145"/>
    </source>
</evidence>
<evidence type="ECO:0000256" key="1">
    <source>
        <dbReference type="SAM" id="Coils"/>
    </source>
</evidence>
<protein>
    <submittedName>
        <fullName evidence="2">Uncharacterized protein</fullName>
    </submittedName>
</protein>
<sequence>MPQLREFIYLDNERLNNNLSSLGKGIPAEITHASENQTEKSGEAGGNLLGIQAGGQYGDLSRKQVETRLDITAPYRFQDLLDELEDIDIDIYTNPDVRRLNRGDVVKIEAEVYPMSIFKIQIAVEAFQTLANDNLKNSLQTLNQEAPYQEQEINEMEALSTMVKEFLGSKMPLRLETDEEVYCTSLKQNGMRTPARRAFLENTNFTVFGRVNRCIPRNDRWDPIDAMNIASRFLPEGEDSVENFRDDVRNVSNKLNISMGNEDFFVKGRTAVIDPIAVYW</sequence>
<accession>A0ABD5QQ86</accession>
<dbReference type="AlphaFoldDB" id="A0ABD5QQ86"/>
<feature type="coiled-coil region" evidence="1">
    <location>
        <begin position="132"/>
        <end position="159"/>
    </location>
</feature>
<reference evidence="2 3" key="1">
    <citation type="journal article" date="2019" name="Int. J. Syst. Evol. Microbiol.">
        <title>The Global Catalogue of Microorganisms (GCM) 10K type strain sequencing project: providing services to taxonomists for standard genome sequencing and annotation.</title>
        <authorList>
            <consortium name="The Broad Institute Genomics Platform"/>
            <consortium name="The Broad Institute Genome Sequencing Center for Infectious Disease"/>
            <person name="Wu L."/>
            <person name="Ma J."/>
        </authorList>
    </citation>
    <scope>NUCLEOTIDE SEQUENCE [LARGE SCALE GENOMIC DNA]</scope>
    <source>
        <strain evidence="2 3">CGMCC 1.16026</strain>
    </source>
</reference>
<keyword evidence="1" id="KW-0175">Coiled coil</keyword>
<dbReference type="Proteomes" id="UP001596145">
    <property type="component" value="Unassembled WGS sequence"/>
</dbReference>
<dbReference type="EMBL" id="JBHSKV010000008">
    <property type="protein sequence ID" value="MFC5134268.1"/>
    <property type="molecule type" value="Genomic_DNA"/>
</dbReference>
<comment type="caution">
    <text evidence="2">The sequence shown here is derived from an EMBL/GenBank/DDBJ whole genome shotgun (WGS) entry which is preliminary data.</text>
</comment>
<evidence type="ECO:0000313" key="2">
    <source>
        <dbReference type="EMBL" id="MFC5134268.1"/>
    </source>
</evidence>
<name>A0ABD5QQ86_9EURY</name>
<organism evidence="2 3">
    <name type="scientific">Halorubrum glutamatedens</name>
    <dbReference type="NCBI Taxonomy" id="2707018"/>
    <lineage>
        <taxon>Archaea</taxon>
        <taxon>Methanobacteriati</taxon>
        <taxon>Methanobacteriota</taxon>
        <taxon>Stenosarchaea group</taxon>
        <taxon>Halobacteria</taxon>
        <taxon>Halobacteriales</taxon>
        <taxon>Haloferacaceae</taxon>
        <taxon>Halorubrum</taxon>
    </lineage>
</organism>
<dbReference type="InterPro" id="IPR045633">
    <property type="entry name" value="DUF6414"/>
</dbReference>
<dbReference type="Pfam" id="PF19952">
    <property type="entry name" value="DUF6414"/>
    <property type="match status" value="1"/>
</dbReference>
<gene>
    <name evidence="2" type="ORF">ACFPJA_05985</name>
</gene>
<keyword evidence="3" id="KW-1185">Reference proteome</keyword>